<evidence type="ECO:0000256" key="6">
    <source>
        <dbReference type="ARBA" id="ARBA00022692"/>
    </source>
</evidence>
<keyword evidence="5 10" id="KW-0808">Transferase</keyword>
<evidence type="ECO:0000256" key="4">
    <source>
        <dbReference type="ARBA" id="ARBA00022676"/>
    </source>
</evidence>
<dbReference type="InterPro" id="IPR003342">
    <property type="entry name" value="ArnT-like_N"/>
</dbReference>
<dbReference type="PANTHER" id="PTHR10050:SF46">
    <property type="entry name" value="PROTEIN O-MANNOSYL-TRANSFERASE 2"/>
    <property type="match status" value="1"/>
</dbReference>
<keyword evidence="7 10" id="KW-1133">Transmembrane helix</keyword>
<feature type="transmembrane region" description="Helical" evidence="10">
    <location>
        <begin position="431"/>
        <end position="448"/>
    </location>
</feature>
<dbReference type="GO" id="GO:0004169">
    <property type="term" value="F:dolichyl-phosphate-mannose-protein mannosyltransferase activity"/>
    <property type="evidence" value="ECO:0007669"/>
    <property type="project" value="UniProtKB-UniRule"/>
</dbReference>
<accession>A0A7L5AHP4</accession>
<protein>
    <recommendedName>
        <fullName evidence="9 10">Polyprenol-phosphate-mannose--protein mannosyltransferase</fullName>
        <ecNumber evidence="10">2.4.1.-</ecNumber>
    </recommendedName>
</protein>
<feature type="domain" description="Protein O-mannosyl-transferase C-terminal four TM" evidence="13">
    <location>
        <begin position="340"/>
        <end position="534"/>
    </location>
</feature>
<dbReference type="EC" id="2.4.1.-" evidence="10"/>
<evidence type="ECO:0000256" key="7">
    <source>
        <dbReference type="ARBA" id="ARBA00022989"/>
    </source>
</evidence>
<evidence type="ECO:0000256" key="11">
    <source>
        <dbReference type="SAM" id="MobiDB-lite"/>
    </source>
</evidence>
<dbReference type="GO" id="GO:0012505">
    <property type="term" value="C:endomembrane system"/>
    <property type="evidence" value="ECO:0007669"/>
    <property type="project" value="UniProtKB-SubCell"/>
</dbReference>
<dbReference type="InterPro" id="IPR027005">
    <property type="entry name" value="PMT-like"/>
</dbReference>
<feature type="transmembrane region" description="Helical" evidence="10">
    <location>
        <begin position="454"/>
        <end position="477"/>
    </location>
</feature>
<dbReference type="Pfam" id="PF16192">
    <property type="entry name" value="PMT_4TMC"/>
    <property type="match status" value="1"/>
</dbReference>
<dbReference type="UniPathway" id="UPA00378"/>
<name>A0A7L5AHP4_9MICO</name>
<evidence type="ECO:0000256" key="2">
    <source>
        <dbReference type="ARBA" id="ARBA00004922"/>
    </source>
</evidence>
<feature type="domain" description="ArnT-like N-terminal" evidence="12">
    <location>
        <begin position="48"/>
        <end position="270"/>
    </location>
</feature>
<evidence type="ECO:0000256" key="8">
    <source>
        <dbReference type="ARBA" id="ARBA00023136"/>
    </source>
</evidence>
<dbReference type="RefSeq" id="WP_161885644.1">
    <property type="nucleotide sequence ID" value="NZ_CP017146.1"/>
</dbReference>
<feature type="region of interest" description="Disordered" evidence="11">
    <location>
        <begin position="1"/>
        <end position="21"/>
    </location>
</feature>
<feature type="transmembrane region" description="Helical" evidence="10">
    <location>
        <begin position="258"/>
        <end position="275"/>
    </location>
</feature>
<feature type="transmembrane region" description="Helical" evidence="10">
    <location>
        <begin position="296"/>
        <end position="317"/>
    </location>
</feature>
<keyword evidence="10" id="KW-1003">Cell membrane</keyword>
<keyword evidence="4 10" id="KW-0328">Glycosyltransferase</keyword>
<feature type="transmembrane region" description="Helical" evidence="10">
    <location>
        <begin position="407"/>
        <end position="424"/>
    </location>
</feature>
<evidence type="ECO:0000256" key="9">
    <source>
        <dbReference type="ARBA" id="ARBA00093617"/>
    </source>
</evidence>
<proteinExistence type="inferred from homology"/>
<comment type="pathway">
    <text evidence="2 10">Protein modification; protein glycosylation.</text>
</comment>
<dbReference type="GO" id="GO:0005886">
    <property type="term" value="C:plasma membrane"/>
    <property type="evidence" value="ECO:0007669"/>
    <property type="project" value="UniProtKB-SubCell"/>
</dbReference>
<evidence type="ECO:0000256" key="10">
    <source>
        <dbReference type="RuleBase" id="RU367007"/>
    </source>
</evidence>
<feature type="transmembrane region" description="Helical" evidence="10">
    <location>
        <begin position="164"/>
        <end position="181"/>
    </location>
</feature>
<dbReference type="KEGG" id="mant:BHD05_06050"/>
<dbReference type="Proteomes" id="UP000464507">
    <property type="component" value="Chromosome"/>
</dbReference>
<evidence type="ECO:0000256" key="3">
    <source>
        <dbReference type="ARBA" id="ARBA00007222"/>
    </source>
</evidence>
<feature type="transmembrane region" description="Helical" evidence="10">
    <location>
        <begin position="39"/>
        <end position="58"/>
    </location>
</feature>
<reference evidence="14 15" key="1">
    <citation type="submission" date="2016-09" db="EMBL/GenBank/DDBJ databases">
        <title>Complete genome sequence of microbes from the polar regions.</title>
        <authorList>
            <person name="Liao L."/>
            <person name="Chen B."/>
        </authorList>
    </citation>
    <scope>NUCLEOTIDE SEQUENCE [LARGE SCALE GENOMIC DNA]</scope>
    <source>
        <strain evidence="14 15">ZS314</strain>
    </source>
</reference>
<comment type="subcellular location">
    <subcellularLocation>
        <location evidence="10">Cell membrane</location>
    </subcellularLocation>
    <subcellularLocation>
        <location evidence="1">Endomembrane system</location>
        <topology evidence="1">Multi-pass membrane protein</topology>
    </subcellularLocation>
</comment>
<comment type="similarity">
    <text evidence="3 10">Belongs to the glycosyltransferase 39 family.</text>
</comment>
<sequence>MTRSSNLDAVASGTDRAGASGTGRAVAHLTDWFSVRRRFWVWAGPIGVTLLAAVLRLVNLGSPRELVFDETYYVKDAYTLLTLGYEGQWPEGADALFNAGSVDVFTSEAAYIAHPPLGKWIIALGLQAFGAEDPVGWRISTAIVGVIAVALLCAVAFALFRSSALATLAGGLLAIDGLAIVMSRTALLDNSLMLFTLLGFGAVVLDRRQSAERLVRWIAARADAAKSTDWGPTLWWRPWLVTAGLMFGLASAVKWSGLYFLAVFAVYTLVVDALARRRAGIAFWASSTVFRQAPTSFLLTVPVAALAYLASWTGWFATTGGYYRDWASQNETVSWLPQALQSFWHYQVSIYSTNLGQDTPHAYQANPLGWLLMLRPTAFYYRGSAAGENGCDRNTCAEFITSIANPILWWLGVAAIVYLVYRQIRWPDWRIGLILTGVVAGYLPWLLYTERTVFQFYTIVFLPYLILALVYVVGLLLGRPADASGPAPADAGGPAPRLAAAADARHTRAVVAVTVALGIVVATSVFFLSAWQGIQVSGVYQQLHYWLPGWR</sequence>
<evidence type="ECO:0000259" key="13">
    <source>
        <dbReference type="Pfam" id="PF16192"/>
    </source>
</evidence>
<evidence type="ECO:0000256" key="5">
    <source>
        <dbReference type="ARBA" id="ARBA00022679"/>
    </source>
</evidence>
<dbReference type="EMBL" id="CP017146">
    <property type="protein sequence ID" value="QHO69275.1"/>
    <property type="molecule type" value="Genomic_DNA"/>
</dbReference>
<evidence type="ECO:0000256" key="1">
    <source>
        <dbReference type="ARBA" id="ARBA00004127"/>
    </source>
</evidence>
<evidence type="ECO:0000313" key="14">
    <source>
        <dbReference type="EMBL" id="QHO69275.1"/>
    </source>
</evidence>
<feature type="transmembrane region" description="Helical" evidence="10">
    <location>
        <begin position="135"/>
        <end position="157"/>
    </location>
</feature>
<dbReference type="OrthoDB" id="9776737at2"/>
<comment type="function">
    <text evidence="10">Protein O-mannosyltransferase that catalyzes the transfer of a single mannose residue from a polyprenol phospho-mannosyl lipidic donor to the hydroxyl group of selected serine and threonine residues in acceptor proteins.</text>
</comment>
<evidence type="ECO:0000259" key="12">
    <source>
        <dbReference type="Pfam" id="PF02366"/>
    </source>
</evidence>
<dbReference type="AlphaFoldDB" id="A0A7L5AHP4"/>
<keyword evidence="8 10" id="KW-0472">Membrane</keyword>
<evidence type="ECO:0000313" key="15">
    <source>
        <dbReference type="Proteomes" id="UP000464507"/>
    </source>
</evidence>
<dbReference type="PANTHER" id="PTHR10050">
    <property type="entry name" value="DOLICHYL-PHOSPHATE-MANNOSE--PROTEIN MANNOSYLTRANSFERASE"/>
    <property type="match status" value="1"/>
</dbReference>
<dbReference type="InterPro" id="IPR032421">
    <property type="entry name" value="PMT_4TMC"/>
</dbReference>
<keyword evidence="6 10" id="KW-0812">Transmembrane</keyword>
<keyword evidence="15" id="KW-1185">Reference proteome</keyword>
<dbReference type="Pfam" id="PF02366">
    <property type="entry name" value="PMT"/>
    <property type="match status" value="1"/>
</dbReference>
<feature type="transmembrane region" description="Helical" evidence="10">
    <location>
        <begin position="509"/>
        <end position="531"/>
    </location>
</feature>
<gene>
    <name evidence="14" type="ORF">BHD05_06050</name>
</gene>
<organism evidence="14 15">
    <name type="scientific">Marisediminicola antarctica</name>
    <dbReference type="NCBI Taxonomy" id="674079"/>
    <lineage>
        <taxon>Bacteria</taxon>
        <taxon>Bacillati</taxon>
        <taxon>Actinomycetota</taxon>
        <taxon>Actinomycetes</taxon>
        <taxon>Micrococcales</taxon>
        <taxon>Microbacteriaceae</taxon>
        <taxon>Marisediminicola</taxon>
    </lineage>
</organism>